<dbReference type="EMBL" id="DVGB01000111">
    <property type="protein sequence ID" value="HIR02403.1"/>
    <property type="molecule type" value="Genomic_DNA"/>
</dbReference>
<reference evidence="1" key="1">
    <citation type="submission" date="2020-10" db="EMBL/GenBank/DDBJ databases">
        <authorList>
            <person name="Gilroy R."/>
        </authorList>
    </citation>
    <scope>NUCLEOTIDE SEQUENCE</scope>
    <source>
        <strain evidence="1">ChiGjej1B1-2707</strain>
    </source>
</reference>
<evidence type="ECO:0000313" key="2">
    <source>
        <dbReference type="Proteomes" id="UP000824261"/>
    </source>
</evidence>
<organism evidence="1 2">
    <name type="scientific">Candidatus Aveggerthella stercoripullorum</name>
    <dbReference type="NCBI Taxonomy" id="2840688"/>
    <lineage>
        <taxon>Bacteria</taxon>
        <taxon>Bacillati</taxon>
        <taxon>Actinomycetota</taxon>
        <taxon>Coriobacteriia</taxon>
        <taxon>Eggerthellales</taxon>
        <taxon>Eggerthellaceae</taxon>
        <taxon>Eggerthellaceae incertae sedis</taxon>
        <taxon>Candidatus Aveggerthella</taxon>
    </lineage>
</organism>
<dbReference type="Proteomes" id="UP000824261">
    <property type="component" value="Unassembled WGS sequence"/>
</dbReference>
<sequence length="63" mass="7184">MLYLSTLSTWAFTIRVDFAPETPPGSAVFIVKSDHERAVAERKRGLGWTRVRQGPVERPEDVR</sequence>
<proteinExistence type="predicted"/>
<protein>
    <submittedName>
        <fullName evidence="1">Uncharacterized protein</fullName>
    </submittedName>
</protein>
<evidence type="ECO:0000313" key="1">
    <source>
        <dbReference type="EMBL" id="HIR02403.1"/>
    </source>
</evidence>
<name>A0A9D1D401_9ACTN</name>
<accession>A0A9D1D401</accession>
<gene>
    <name evidence="1" type="ORF">IAA69_09120</name>
</gene>
<reference evidence="1" key="2">
    <citation type="journal article" date="2021" name="PeerJ">
        <title>Extensive microbial diversity within the chicken gut microbiome revealed by metagenomics and culture.</title>
        <authorList>
            <person name="Gilroy R."/>
            <person name="Ravi A."/>
            <person name="Getino M."/>
            <person name="Pursley I."/>
            <person name="Horton D.L."/>
            <person name="Alikhan N.F."/>
            <person name="Baker D."/>
            <person name="Gharbi K."/>
            <person name="Hall N."/>
            <person name="Watson M."/>
            <person name="Adriaenssens E.M."/>
            <person name="Foster-Nyarko E."/>
            <person name="Jarju S."/>
            <person name="Secka A."/>
            <person name="Antonio M."/>
            <person name="Oren A."/>
            <person name="Chaudhuri R.R."/>
            <person name="La Ragione R."/>
            <person name="Hildebrand F."/>
            <person name="Pallen M.J."/>
        </authorList>
    </citation>
    <scope>NUCLEOTIDE SEQUENCE</scope>
    <source>
        <strain evidence="1">ChiGjej1B1-2707</strain>
    </source>
</reference>
<dbReference type="AlphaFoldDB" id="A0A9D1D401"/>
<comment type="caution">
    <text evidence="1">The sequence shown here is derived from an EMBL/GenBank/DDBJ whole genome shotgun (WGS) entry which is preliminary data.</text>
</comment>